<dbReference type="AlphaFoldDB" id="A0A815JLA8"/>
<accession>A0A815JLA8</accession>
<evidence type="ECO:0000313" key="3">
    <source>
        <dbReference type="EMBL" id="CAF4278732.1"/>
    </source>
</evidence>
<comment type="caution">
    <text evidence="2">The sequence shown here is derived from an EMBL/GenBank/DDBJ whole genome shotgun (WGS) entry which is preliminary data.</text>
</comment>
<protein>
    <submittedName>
        <fullName evidence="2">Uncharacterized protein</fullName>
    </submittedName>
</protein>
<dbReference type="EMBL" id="CAJNOQ010016573">
    <property type="protein sequence ID" value="CAF1383619.1"/>
    <property type="molecule type" value="Genomic_DNA"/>
</dbReference>
<dbReference type="EMBL" id="CAJOBC010081976">
    <property type="protein sequence ID" value="CAF4278732.1"/>
    <property type="molecule type" value="Genomic_DNA"/>
</dbReference>
<gene>
    <name evidence="2" type="ORF">GPM918_LOCUS32448</name>
    <name evidence="3" type="ORF">SRO942_LOCUS33121</name>
</gene>
<dbReference type="Proteomes" id="UP000663829">
    <property type="component" value="Unassembled WGS sequence"/>
</dbReference>
<feature type="transmembrane region" description="Helical" evidence="1">
    <location>
        <begin position="161"/>
        <end position="182"/>
    </location>
</feature>
<evidence type="ECO:0000313" key="2">
    <source>
        <dbReference type="EMBL" id="CAF1383619.1"/>
    </source>
</evidence>
<keyword evidence="1" id="KW-0812">Transmembrane</keyword>
<keyword evidence="1" id="KW-0472">Membrane</keyword>
<name>A0A815JLA8_9BILA</name>
<reference evidence="2" key="1">
    <citation type="submission" date="2021-02" db="EMBL/GenBank/DDBJ databases">
        <authorList>
            <person name="Nowell W R."/>
        </authorList>
    </citation>
    <scope>NUCLEOTIDE SEQUENCE</scope>
</reference>
<sequence length="216" mass="24521">MLFWGQKCAAGKHFGAKIANDSKTIYFIAYSLLFTVNAGVLFTLWNKEQQNLLHLQIVTYANTIVHVCLLLVYVSIEENAKIKRDLATFVRDDKSGTRQSIEMLIIQFQCCQIELNDSTRAFFVKYFPYNCGDDKAQKPKGTAFDFARNKPCFPIIENANMFSSVFAFILCLISCVFVILLWNHYRKQKAVQTIGAIAAMQQQQEPSVGETDSITS</sequence>
<feature type="transmembrane region" description="Helical" evidence="1">
    <location>
        <begin position="25"/>
        <end position="45"/>
    </location>
</feature>
<feature type="transmembrane region" description="Helical" evidence="1">
    <location>
        <begin position="57"/>
        <end position="76"/>
    </location>
</feature>
<proteinExistence type="predicted"/>
<organism evidence="2 4">
    <name type="scientific">Didymodactylos carnosus</name>
    <dbReference type="NCBI Taxonomy" id="1234261"/>
    <lineage>
        <taxon>Eukaryota</taxon>
        <taxon>Metazoa</taxon>
        <taxon>Spiralia</taxon>
        <taxon>Gnathifera</taxon>
        <taxon>Rotifera</taxon>
        <taxon>Eurotatoria</taxon>
        <taxon>Bdelloidea</taxon>
        <taxon>Philodinida</taxon>
        <taxon>Philodinidae</taxon>
        <taxon>Didymodactylos</taxon>
    </lineage>
</organism>
<dbReference type="Proteomes" id="UP000681722">
    <property type="component" value="Unassembled WGS sequence"/>
</dbReference>
<evidence type="ECO:0000313" key="4">
    <source>
        <dbReference type="Proteomes" id="UP000663829"/>
    </source>
</evidence>
<keyword evidence="4" id="KW-1185">Reference proteome</keyword>
<evidence type="ECO:0000256" key="1">
    <source>
        <dbReference type="SAM" id="Phobius"/>
    </source>
</evidence>
<keyword evidence="1" id="KW-1133">Transmembrane helix</keyword>